<dbReference type="EMBL" id="LAFY01004252">
    <property type="protein sequence ID" value="KJX93579.1"/>
    <property type="molecule type" value="Genomic_DNA"/>
</dbReference>
<feature type="binding site" evidence="13">
    <location>
        <begin position="355"/>
        <end position="362"/>
    </location>
    <ligand>
        <name>ATP</name>
        <dbReference type="ChEBI" id="CHEBI:30616"/>
    </ligand>
</feature>
<keyword evidence="6 13" id="KW-0067">ATP-binding</keyword>
<feature type="compositionally biased region" description="Basic and acidic residues" evidence="14">
    <location>
        <begin position="157"/>
        <end position="166"/>
    </location>
</feature>
<feature type="region of interest" description="Disordered" evidence="14">
    <location>
        <begin position="946"/>
        <end position="1069"/>
    </location>
</feature>
<feature type="compositionally biased region" description="Pro residues" evidence="14">
    <location>
        <begin position="12"/>
        <end position="23"/>
    </location>
</feature>
<dbReference type="GO" id="GO:0005856">
    <property type="term" value="C:cytoskeleton"/>
    <property type="evidence" value="ECO:0007669"/>
    <property type="project" value="UniProtKB-SubCell"/>
</dbReference>
<evidence type="ECO:0000256" key="9">
    <source>
        <dbReference type="ARBA" id="ARBA00023212"/>
    </source>
</evidence>
<comment type="caution">
    <text evidence="16">The sequence shown here is derived from an EMBL/GenBank/DDBJ whole genome shotgun (WGS) entry which is preliminary data.</text>
</comment>
<feature type="compositionally biased region" description="Low complexity" evidence="14">
    <location>
        <begin position="1026"/>
        <end position="1069"/>
    </location>
</feature>
<protein>
    <recommendedName>
        <fullName evidence="12">Kinesin-like protein KIP2</fullName>
    </recommendedName>
</protein>
<evidence type="ECO:0000256" key="5">
    <source>
        <dbReference type="ARBA" id="ARBA00022776"/>
    </source>
</evidence>
<dbReference type="InterPro" id="IPR001752">
    <property type="entry name" value="Kinesin_motor_dom"/>
</dbReference>
<evidence type="ECO:0000256" key="1">
    <source>
        <dbReference type="ARBA" id="ARBA00004245"/>
    </source>
</evidence>
<feature type="compositionally biased region" description="Low complexity" evidence="14">
    <location>
        <begin position="32"/>
        <end position="41"/>
    </location>
</feature>
<dbReference type="SUPFAM" id="SSF52540">
    <property type="entry name" value="P-loop containing nucleoside triphosphate hydrolases"/>
    <property type="match status" value="1"/>
</dbReference>
<keyword evidence="2" id="KW-0963">Cytoplasm</keyword>
<reference evidence="16 17" key="1">
    <citation type="submission" date="2015-03" db="EMBL/GenBank/DDBJ databases">
        <title>RNA-seq based gene annotation and comparative genomics of four Zymoseptoria species reveal species-specific pathogenicity related genes and transposable element activity.</title>
        <authorList>
            <person name="Grandaubert J."/>
            <person name="Bhattacharyya A."/>
            <person name="Stukenbrock E.H."/>
        </authorList>
    </citation>
    <scope>NUCLEOTIDE SEQUENCE [LARGE SCALE GENOMIC DNA]</scope>
    <source>
        <strain evidence="16 17">Zb18110</strain>
    </source>
</reference>
<evidence type="ECO:0000256" key="10">
    <source>
        <dbReference type="ARBA" id="ARBA00023306"/>
    </source>
</evidence>
<dbReference type="PROSITE" id="PS00411">
    <property type="entry name" value="KINESIN_MOTOR_1"/>
    <property type="match status" value="1"/>
</dbReference>
<feature type="compositionally biased region" description="Low complexity" evidence="14">
    <location>
        <begin position="982"/>
        <end position="993"/>
    </location>
</feature>
<evidence type="ECO:0000256" key="12">
    <source>
        <dbReference type="ARBA" id="ARBA00074598"/>
    </source>
</evidence>
<keyword evidence="17" id="KW-1185">Reference proteome</keyword>
<comment type="similarity">
    <text evidence="13">Belongs to the TRAFAC class myosin-kinesin ATPase superfamily. Kinesin family.</text>
</comment>
<feature type="compositionally biased region" description="Basic and acidic residues" evidence="14">
    <location>
        <begin position="1169"/>
        <end position="1180"/>
    </location>
</feature>
<evidence type="ECO:0000313" key="17">
    <source>
        <dbReference type="Proteomes" id="UP000033647"/>
    </source>
</evidence>
<comment type="subcellular location">
    <subcellularLocation>
        <location evidence="1">Cytoplasm</location>
        <location evidence="1">Cytoskeleton</location>
    </subcellularLocation>
</comment>
<dbReference type="PRINTS" id="PR00380">
    <property type="entry name" value="KINESINHEAVY"/>
</dbReference>
<name>A0A0F4G8C8_9PEZI</name>
<proteinExistence type="inferred from homology"/>
<evidence type="ECO:0000256" key="13">
    <source>
        <dbReference type="PROSITE-ProRule" id="PRU00283"/>
    </source>
</evidence>
<dbReference type="InterPro" id="IPR027417">
    <property type="entry name" value="P-loop_NTPase"/>
</dbReference>
<feature type="compositionally biased region" description="Polar residues" evidence="14">
    <location>
        <begin position="67"/>
        <end position="94"/>
    </location>
</feature>
<dbReference type="InterPro" id="IPR036961">
    <property type="entry name" value="Kinesin_motor_dom_sf"/>
</dbReference>
<dbReference type="GO" id="GO:0007018">
    <property type="term" value="P:microtubule-based movement"/>
    <property type="evidence" value="ECO:0007669"/>
    <property type="project" value="InterPro"/>
</dbReference>
<dbReference type="OrthoDB" id="3176171at2759"/>
<feature type="compositionally biased region" description="Polar residues" evidence="14">
    <location>
        <begin position="46"/>
        <end position="59"/>
    </location>
</feature>
<keyword evidence="7" id="KW-0175">Coiled coil</keyword>
<feature type="compositionally biased region" description="Polar residues" evidence="14">
    <location>
        <begin position="188"/>
        <end position="208"/>
    </location>
</feature>
<dbReference type="PROSITE" id="PS50067">
    <property type="entry name" value="KINESIN_MOTOR_2"/>
    <property type="match status" value="1"/>
</dbReference>
<gene>
    <name evidence="16" type="ORF">TI39_contig4293g00002</name>
</gene>
<dbReference type="GO" id="GO:0051301">
    <property type="term" value="P:cell division"/>
    <property type="evidence" value="ECO:0007669"/>
    <property type="project" value="UniProtKB-KW"/>
</dbReference>
<evidence type="ECO:0000313" key="16">
    <source>
        <dbReference type="EMBL" id="KJX93579.1"/>
    </source>
</evidence>
<keyword evidence="5" id="KW-0498">Mitosis</keyword>
<dbReference type="GO" id="GO:0008017">
    <property type="term" value="F:microtubule binding"/>
    <property type="evidence" value="ECO:0007669"/>
    <property type="project" value="InterPro"/>
</dbReference>
<feature type="region of interest" description="Disordered" evidence="14">
    <location>
        <begin position="669"/>
        <end position="707"/>
    </location>
</feature>
<evidence type="ECO:0000256" key="2">
    <source>
        <dbReference type="ARBA" id="ARBA00022490"/>
    </source>
</evidence>
<dbReference type="SMART" id="SM00129">
    <property type="entry name" value="KISc"/>
    <property type="match status" value="1"/>
</dbReference>
<evidence type="ECO:0000256" key="3">
    <source>
        <dbReference type="ARBA" id="ARBA00022618"/>
    </source>
</evidence>
<feature type="compositionally biased region" description="Low complexity" evidence="14">
    <location>
        <begin position="960"/>
        <end position="973"/>
    </location>
</feature>
<comment type="function">
    <text evidence="11">Required for assembly of the mitotic spindle.</text>
</comment>
<dbReference type="Gene3D" id="3.40.850.10">
    <property type="entry name" value="Kinesin motor domain"/>
    <property type="match status" value="1"/>
</dbReference>
<dbReference type="AlphaFoldDB" id="A0A0F4G8C8"/>
<feature type="region of interest" description="Disordered" evidence="14">
    <location>
        <begin position="1169"/>
        <end position="1205"/>
    </location>
</feature>
<evidence type="ECO:0000256" key="4">
    <source>
        <dbReference type="ARBA" id="ARBA00022741"/>
    </source>
</evidence>
<dbReference type="Proteomes" id="UP000033647">
    <property type="component" value="Unassembled WGS sequence"/>
</dbReference>
<dbReference type="FunFam" id="3.40.850.10:FF:000073">
    <property type="entry name" value="Kinesin-like protein"/>
    <property type="match status" value="1"/>
</dbReference>
<feature type="domain" description="Kinesin motor" evidence="15">
    <location>
        <begin position="275"/>
        <end position="633"/>
    </location>
</feature>
<feature type="region of interest" description="Disordered" evidence="14">
    <location>
        <begin position="817"/>
        <end position="857"/>
    </location>
</feature>
<evidence type="ECO:0000259" key="15">
    <source>
        <dbReference type="PROSITE" id="PS50067"/>
    </source>
</evidence>
<evidence type="ECO:0000256" key="11">
    <source>
        <dbReference type="ARBA" id="ARBA00054086"/>
    </source>
</evidence>
<keyword evidence="10" id="KW-0131">Cell cycle</keyword>
<dbReference type="PANTHER" id="PTHR47968:SF75">
    <property type="entry name" value="CENTROMERE-ASSOCIATED PROTEIN E"/>
    <property type="match status" value="1"/>
</dbReference>
<dbReference type="STRING" id="1047168.A0A0F4G8C8"/>
<keyword evidence="3" id="KW-0132">Cell division</keyword>
<feature type="region of interest" description="Disordered" evidence="14">
    <location>
        <begin position="1"/>
        <end position="276"/>
    </location>
</feature>
<keyword evidence="4 13" id="KW-0547">Nucleotide-binding</keyword>
<evidence type="ECO:0000256" key="14">
    <source>
        <dbReference type="SAM" id="MobiDB-lite"/>
    </source>
</evidence>
<dbReference type="GO" id="GO:0005524">
    <property type="term" value="F:ATP binding"/>
    <property type="evidence" value="ECO:0007669"/>
    <property type="project" value="UniProtKB-UniRule"/>
</dbReference>
<sequence length="1234" mass="132279">MASTITSTLPRTPRPPPTGPLPALPVSKTRRSSNGSLASGSDSRRTSTASQIPSTTPKKSSIPGRSVTHSGVPTPRPTKSNSTPTVPTVNNSYASDVPIPTIGQTGIPKTVRKVTSIGSFPMPPKGSVRVTSLPPSPLSASAKSPSDPTAMPPPTYNRRESSKQKSAEGGTKKPKSRSSGYGLRPRASRTSSGLNSGTPSLLNGTGESNLVAGGGRGRASARLLGLPSPSQSRSSSTNGSCIDEEEEHEGRGRSRADNTSSMSKAEADGKSGAGNVLVSVRVRPDAGNDDTAPEGEWMVDGRRSLISYRGREGGDYHYDNVFSPHDRNGRVYDNAAKRLVRRVMEGYHGTVFAYGMTGTGKTFSMQGTANSPGVIPLAITDIFSYIRENPAREFLLRVSYLEIYNEKIYDLLNASTPGVQQEEIKLREDSKRGVYATPLKEEIVQSPNQLLRVIARGDLARRTSSTQFNARSSRSHAVVQIVVESRARTQDVDEKNSRKSSVMPGGVLVSTLSLIDLAGSEKAADTKERRTEGSHINKSLLTLGTVIGRLSGEDDKDEKDGAKAVDKEKVLKHLPYRDSKLTRLLQPALSGDSLVSILCTIQLSAAGSSAAQASTHTGETLNTLKFASRAKNNIVSHAKKNESNSMPGDPGSRALLDRYRIEIQELRTQLEQQNRVKPEADNPDNLEEQDRRMEEELERQERTRHEEQMLEMQLARTALKERISHLNRLILSSKSLGVNSGRFSTTSMPFNPRASQYSNIEYGRPVSIRSRESNQYLDSGRQSVATIDMPSPANESPNERTVSAGSVLLGNIPSAQRSQLTTDEAGPQDSPSEPATPAADDEEDITLSAGDNDDGSASLAQQNRMLQADLADKNRYIATLEKRLLQARRTSHSRVSMAFAGRTGLPSAEEESQGGNLGALLKEKDRELDELRQKLDDQVRMVTALRSAARQREMQDSQRSAAATPVATATSTSGDDTVTAPRLSSSRSRSRVSGPTDVPNAADTASDSVPDLTSLPFTTRQDRHTSSSSRASRLSSIKTTPPSTTSTTMSSVMGHRSTPSSATNASRTSSAAGGAVVNFSKTPLSPVAILSNPSSPISGSFPGNGPSSNGLGIMGVLNGNNADTAAKGGDENLKRRKSVDEMTALLDQMIQDKVESGLVVRGERGSLRVKERSSAQRASKELLSSGQQDGGAERSGVEGGKIVVSPVKEMGEEELRELLREDLKMTGKVTLGWS</sequence>
<dbReference type="InterPro" id="IPR027640">
    <property type="entry name" value="Kinesin-like_fam"/>
</dbReference>
<dbReference type="Pfam" id="PF00225">
    <property type="entry name" value="Kinesin"/>
    <property type="match status" value="1"/>
</dbReference>
<keyword evidence="9" id="KW-0206">Cytoskeleton</keyword>
<feature type="compositionally biased region" description="Low complexity" evidence="14">
    <location>
        <begin position="218"/>
        <end position="240"/>
    </location>
</feature>
<feature type="compositionally biased region" description="Basic and acidic residues" evidence="14">
    <location>
        <begin position="688"/>
        <end position="707"/>
    </location>
</feature>
<dbReference type="PANTHER" id="PTHR47968">
    <property type="entry name" value="CENTROMERE PROTEIN E"/>
    <property type="match status" value="1"/>
</dbReference>
<dbReference type="InterPro" id="IPR019821">
    <property type="entry name" value="Kinesin_motor_CS"/>
</dbReference>
<evidence type="ECO:0000256" key="6">
    <source>
        <dbReference type="ARBA" id="ARBA00022840"/>
    </source>
</evidence>
<dbReference type="GO" id="GO:0003777">
    <property type="term" value="F:microtubule motor activity"/>
    <property type="evidence" value="ECO:0007669"/>
    <property type="project" value="InterPro"/>
</dbReference>
<accession>A0A0F4G8C8</accession>
<organism evidence="16 17">
    <name type="scientific">Zymoseptoria brevis</name>
    <dbReference type="NCBI Taxonomy" id="1047168"/>
    <lineage>
        <taxon>Eukaryota</taxon>
        <taxon>Fungi</taxon>
        <taxon>Dikarya</taxon>
        <taxon>Ascomycota</taxon>
        <taxon>Pezizomycotina</taxon>
        <taxon>Dothideomycetes</taxon>
        <taxon>Dothideomycetidae</taxon>
        <taxon>Mycosphaerellales</taxon>
        <taxon>Mycosphaerellaceae</taxon>
        <taxon>Zymoseptoria</taxon>
    </lineage>
</organism>
<keyword evidence="8 13" id="KW-0505">Motor protein</keyword>
<evidence type="ECO:0000256" key="8">
    <source>
        <dbReference type="ARBA" id="ARBA00023175"/>
    </source>
</evidence>
<evidence type="ECO:0000256" key="7">
    <source>
        <dbReference type="ARBA" id="ARBA00023054"/>
    </source>
</evidence>